<protein>
    <submittedName>
        <fullName evidence="6">MBL fold metallo-hydrolase</fullName>
    </submittedName>
</protein>
<keyword evidence="7" id="KW-1185">Reference proteome</keyword>
<dbReference type="SUPFAM" id="SSF56281">
    <property type="entry name" value="Metallo-hydrolase/oxidoreductase"/>
    <property type="match status" value="1"/>
</dbReference>
<name>A0A4Q2UM71_9BACT</name>
<keyword evidence="2" id="KW-0479">Metal-binding</keyword>
<dbReference type="GO" id="GO:0016787">
    <property type="term" value="F:hydrolase activity"/>
    <property type="evidence" value="ECO:0007669"/>
    <property type="project" value="UniProtKB-KW"/>
</dbReference>
<dbReference type="Proteomes" id="UP000290407">
    <property type="component" value="Unassembled WGS sequence"/>
</dbReference>
<dbReference type="Pfam" id="PF00753">
    <property type="entry name" value="Lactamase_B"/>
    <property type="match status" value="1"/>
</dbReference>
<dbReference type="InterPro" id="IPR051013">
    <property type="entry name" value="MBL_superfamily_lactonases"/>
</dbReference>
<comment type="caution">
    <text evidence="6">The sequence shown here is derived from an EMBL/GenBank/DDBJ whole genome shotgun (WGS) entry which is preliminary data.</text>
</comment>
<dbReference type="Gene3D" id="3.60.15.10">
    <property type="entry name" value="Ribonuclease Z/Hydroxyacylglutathione hydrolase-like"/>
    <property type="match status" value="1"/>
</dbReference>
<evidence type="ECO:0000256" key="2">
    <source>
        <dbReference type="ARBA" id="ARBA00022723"/>
    </source>
</evidence>
<sequence length="259" mass="29204">MVCSSVKTTALREGLFTVNADKVFTPIDDQTDVSSPELAGRVVVAVQPFLVCTQTDFILLDTGLGYSRDGQLQILTALEREGVTPGQISKVILSHLHKDHTGGIGHWLSDDQFALNFPNATYYVQERELAFARQQTGNPSYHAPTLRVLENHPQVEWLHTDEGQLNDQIWYAVSGGHTPFHQTITIREGSETLFYGADEVPQFGYLRRNVAYKNDYDGKRARDSRKRWVEQGEAGNWTFLLYHNRQLPFATLPINAGIK</sequence>
<accession>A0A4Q2UM71</accession>
<evidence type="ECO:0000256" key="4">
    <source>
        <dbReference type="ARBA" id="ARBA00022833"/>
    </source>
</evidence>
<keyword evidence="4" id="KW-0862">Zinc</keyword>
<evidence type="ECO:0000256" key="1">
    <source>
        <dbReference type="ARBA" id="ARBA00007749"/>
    </source>
</evidence>
<keyword evidence="3 6" id="KW-0378">Hydrolase</keyword>
<dbReference type="GO" id="GO:0046872">
    <property type="term" value="F:metal ion binding"/>
    <property type="evidence" value="ECO:0007669"/>
    <property type="project" value="UniProtKB-KW"/>
</dbReference>
<dbReference type="PANTHER" id="PTHR42978">
    <property type="entry name" value="QUORUM-QUENCHING LACTONASE YTNP-RELATED-RELATED"/>
    <property type="match status" value="1"/>
</dbReference>
<comment type="similarity">
    <text evidence="1">Belongs to the metallo-beta-lactamase superfamily.</text>
</comment>
<dbReference type="InterPro" id="IPR001279">
    <property type="entry name" value="Metallo-B-lactamas"/>
</dbReference>
<feature type="domain" description="Metallo-beta-lactamase" evidence="5">
    <location>
        <begin position="45"/>
        <end position="243"/>
    </location>
</feature>
<evidence type="ECO:0000256" key="3">
    <source>
        <dbReference type="ARBA" id="ARBA00022801"/>
    </source>
</evidence>
<dbReference type="InterPro" id="IPR036866">
    <property type="entry name" value="RibonucZ/Hydroxyglut_hydro"/>
</dbReference>
<dbReference type="AlphaFoldDB" id="A0A4Q2UM71"/>
<gene>
    <name evidence="6" type="ORF">EQG79_14770</name>
</gene>
<reference evidence="6 7" key="1">
    <citation type="submission" date="2019-01" db="EMBL/GenBank/DDBJ databases">
        <title>Spirosoma flava sp. nov., a propanil-degrading bacterium isolated from herbicide-contaminated soil.</title>
        <authorList>
            <person name="Zhang L."/>
            <person name="Jiang J.-D."/>
        </authorList>
    </citation>
    <scope>NUCLEOTIDE SEQUENCE [LARGE SCALE GENOMIC DNA]</scope>
    <source>
        <strain evidence="6 7">TY50</strain>
    </source>
</reference>
<organism evidence="6 7">
    <name type="scientific">Spirosoma sordidisoli</name>
    <dbReference type="NCBI Taxonomy" id="2502893"/>
    <lineage>
        <taxon>Bacteria</taxon>
        <taxon>Pseudomonadati</taxon>
        <taxon>Bacteroidota</taxon>
        <taxon>Cytophagia</taxon>
        <taxon>Cytophagales</taxon>
        <taxon>Cytophagaceae</taxon>
        <taxon>Spirosoma</taxon>
    </lineage>
</organism>
<dbReference type="SMART" id="SM00849">
    <property type="entry name" value="Lactamase_B"/>
    <property type="match status" value="1"/>
</dbReference>
<evidence type="ECO:0000259" key="5">
    <source>
        <dbReference type="SMART" id="SM00849"/>
    </source>
</evidence>
<proteinExistence type="inferred from homology"/>
<evidence type="ECO:0000313" key="6">
    <source>
        <dbReference type="EMBL" id="RYC69852.1"/>
    </source>
</evidence>
<dbReference type="EMBL" id="SBLB01000003">
    <property type="protein sequence ID" value="RYC69852.1"/>
    <property type="molecule type" value="Genomic_DNA"/>
</dbReference>
<evidence type="ECO:0000313" key="7">
    <source>
        <dbReference type="Proteomes" id="UP000290407"/>
    </source>
</evidence>